<gene>
    <name evidence="1" type="ORF">LEP1GSC058_0345</name>
</gene>
<comment type="caution">
    <text evidence="1">The sequence shown here is derived from an EMBL/GenBank/DDBJ whole genome shotgun (WGS) entry which is preliminary data.</text>
</comment>
<dbReference type="EMBL" id="AKWZ02000002">
    <property type="protein sequence ID" value="EPG75947.1"/>
    <property type="molecule type" value="Genomic_DNA"/>
</dbReference>
<protein>
    <submittedName>
        <fullName evidence="1">Uncharacterized protein</fullName>
    </submittedName>
</protein>
<dbReference type="AlphaFoldDB" id="S3W754"/>
<reference evidence="1" key="1">
    <citation type="submission" date="2013-04" db="EMBL/GenBank/DDBJ databases">
        <authorList>
            <person name="Harkins D.M."/>
            <person name="Durkin A.S."/>
            <person name="Selengut J.D."/>
            <person name="Sanka R."/>
            <person name="DePew J."/>
            <person name="Purushe J."/>
            <person name="Ahmed A."/>
            <person name="van der Linden H."/>
            <person name="Goris M.G.A."/>
            <person name="Hartskeerl R.A."/>
            <person name="Vinetz J.M."/>
            <person name="Sutton G.G."/>
            <person name="Nelson W.C."/>
            <person name="Fouts D.E."/>
        </authorList>
    </citation>
    <scope>NUCLEOTIDE SEQUENCE [LARGE SCALE GENOMIC DNA]</scope>
    <source>
        <strain evidence="1">BUT 6</strain>
    </source>
</reference>
<name>S3W754_9LEPT</name>
<dbReference type="Proteomes" id="UP000014540">
    <property type="component" value="Unassembled WGS sequence"/>
</dbReference>
<accession>S3W754</accession>
<sequence length="45" mass="5020">MDFGLTLAGKPTLKDRFPRGPETGSKNPLICYLPNLRFPVKGIYP</sequence>
<evidence type="ECO:0000313" key="2">
    <source>
        <dbReference type="Proteomes" id="UP000014540"/>
    </source>
</evidence>
<keyword evidence="2" id="KW-1185">Reference proteome</keyword>
<organism evidence="1 2">
    <name type="scientific">Leptospira fainei serovar Hurstbridge str. BUT 6</name>
    <dbReference type="NCBI Taxonomy" id="1193011"/>
    <lineage>
        <taxon>Bacteria</taxon>
        <taxon>Pseudomonadati</taxon>
        <taxon>Spirochaetota</taxon>
        <taxon>Spirochaetia</taxon>
        <taxon>Leptospirales</taxon>
        <taxon>Leptospiraceae</taxon>
        <taxon>Leptospira</taxon>
    </lineage>
</organism>
<proteinExistence type="predicted"/>
<dbReference type="STRING" id="1193011.LEP1GSC058_0345"/>
<evidence type="ECO:0000313" key="1">
    <source>
        <dbReference type="EMBL" id="EPG75947.1"/>
    </source>
</evidence>